<name>A0A9Q0M1S2_BLOTA</name>
<keyword evidence="1" id="KW-0732">Signal</keyword>
<accession>A0A9Q0M1S2</accession>
<dbReference type="Proteomes" id="UP001142055">
    <property type="component" value="Chromosome 3"/>
</dbReference>
<protein>
    <recommendedName>
        <fullName evidence="4">Cystatin domain-containing protein</fullName>
    </recommendedName>
</protein>
<comment type="caution">
    <text evidence="2">The sequence shown here is derived from an EMBL/GenBank/DDBJ whole genome shotgun (WGS) entry which is preliminary data.</text>
</comment>
<feature type="chain" id="PRO_5040266980" description="Cystatin domain-containing protein" evidence="1">
    <location>
        <begin position="20"/>
        <end position="105"/>
    </location>
</feature>
<evidence type="ECO:0008006" key="4">
    <source>
        <dbReference type="Google" id="ProtNLM"/>
    </source>
</evidence>
<organism evidence="2 3">
    <name type="scientific">Blomia tropicalis</name>
    <name type="common">Mite</name>
    <dbReference type="NCBI Taxonomy" id="40697"/>
    <lineage>
        <taxon>Eukaryota</taxon>
        <taxon>Metazoa</taxon>
        <taxon>Ecdysozoa</taxon>
        <taxon>Arthropoda</taxon>
        <taxon>Chelicerata</taxon>
        <taxon>Arachnida</taxon>
        <taxon>Acari</taxon>
        <taxon>Acariformes</taxon>
        <taxon>Sarcoptiformes</taxon>
        <taxon>Astigmata</taxon>
        <taxon>Glycyphagoidea</taxon>
        <taxon>Echimyopodidae</taxon>
        <taxon>Blomia</taxon>
    </lineage>
</organism>
<dbReference type="OMA" id="MRFTITI"/>
<evidence type="ECO:0000313" key="2">
    <source>
        <dbReference type="EMBL" id="KAJ6217324.1"/>
    </source>
</evidence>
<gene>
    <name evidence="2" type="ORF">RDWZM_008481</name>
</gene>
<feature type="signal peptide" evidence="1">
    <location>
        <begin position="1"/>
        <end position="19"/>
    </location>
</feature>
<dbReference type="AlphaFoldDB" id="A0A9Q0M1S2"/>
<keyword evidence="3" id="KW-1185">Reference proteome</keyword>
<evidence type="ECO:0000256" key="1">
    <source>
        <dbReference type="SAM" id="SignalP"/>
    </source>
</evidence>
<dbReference type="OrthoDB" id="6505866at2759"/>
<reference evidence="2" key="1">
    <citation type="submission" date="2022-12" db="EMBL/GenBank/DDBJ databases">
        <title>Genome assemblies of Blomia tropicalis.</title>
        <authorList>
            <person name="Cui Y."/>
        </authorList>
    </citation>
    <scope>NUCLEOTIDE SEQUENCE</scope>
    <source>
        <tissue evidence="2">Adult mites</tissue>
    </source>
</reference>
<proteinExistence type="predicted"/>
<sequence>MRFTITILGLCLLAGLAYGQLIIDEDDPEGKKLIDMMMKAINEQEKTPYTFKNVVYSIPHTIGTNVTIEVLLKVANGQGTIYSCLVELIGLGNDHYKTGPIVCHQ</sequence>
<evidence type="ECO:0000313" key="3">
    <source>
        <dbReference type="Proteomes" id="UP001142055"/>
    </source>
</evidence>
<dbReference type="EMBL" id="JAPWDV010000003">
    <property type="protein sequence ID" value="KAJ6217324.1"/>
    <property type="molecule type" value="Genomic_DNA"/>
</dbReference>